<evidence type="ECO:0000256" key="5">
    <source>
        <dbReference type="ARBA" id="ARBA00023014"/>
    </source>
</evidence>
<keyword evidence="5" id="KW-0411">Iron-sulfur</keyword>
<dbReference type="PANTHER" id="PTHR23426">
    <property type="entry name" value="FERREDOXIN/ADRENODOXIN"/>
    <property type="match status" value="1"/>
</dbReference>
<keyword evidence="4" id="KW-0408">Iron</keyword>
<dbReference type="InterPro" id="IPR012675">
    <property type="entry name" value="Beta-grasp_dom_sf"/>
</dbReference>
<dbReference type="Pfam" id="PF00111">
    <property type="entry name" value="Fer2"/>
    <property type="match status" value="1"/>
</dbReference>
<dbReference type="RefSeq" id="WP_113953105.1">
    <property type="nucleotide sequence ID" value="NZ_QNRT01000001.1"/>
</dbReference>
<dbReference type="Gene3D" id="3.10.20.30">
    <property type="match status" value="1"/>
</dbReference>
<dbReference type="EMBL" id="QNRT01000001">
    <property type="protein sequence ID" value="RBP53547.1"/>
    <property type="molecule type" value="Genomic_DNA"/>
</dbReference>
<evidence type="ECO:0000259" key="7">
    <source>
        <dbReference type="PROSITE" id="PS51085"/>
    </source>
</evidence>
<name>A0A395JPW1_9GAMM</name>
<evidence type="ECO:0000256" key="3">
    <source>
        <dbReference type="ARBA" id="ARBA00022723"/>
    </source>
</evidence>
<dbReference type="GO" id="GO:0009055">
    <property type="term" value="F:electron transfer activity"/>
    <property type="evidence" value="ECO:0007669"/>
    <property type="project" value="TreeGrafter"/>
</dbReference>
<gene>
    <name evidence="8" type="ORF">DFR28_101934</name>
</gene>
<dbReference type="AlphaFoldDB" id="A0A395JPW1"/>
<comment type="caution">
    <text evidence="8">The sequence shown here is derived from an EMBL/GenBank/DDBJ whole genome shotgun (WGS) entry which is preliminary data.</text>
</comment>
<dbReference type="GO" id="GO:0046872">
    <property type="term" value="F:metal ion binding"/>
    <property type="evidence" value="ECO:0007669"/>
    <property type="project" value="UniProtKB-KW"/>
</dbReference>
<dbReference type="InParanoid" id="A0A395JPW1"/>
<keyword evidence="3" id="KW-0479">Metal-binding</keyword>
<dbReference type="SUPFAM" id="SSF54292">
    <property type="entry name" value="2Fe-2S ferredoxin-like"/>
    <property type="match status" value="1"/>
</dbReference>
<sequence length="107" mass="11574">MPNVTYIEHDGTSKTFDVPVGDSIMEGAIANDIDGIQAECGGAMACATCHVYVDPAWADKFPERSGDEVDMLECAEAECRDTSRLSCQLKMTGELDGVVIHLPESQY</sequence>
<evidence type="ECO:0000256" key="4">
    <source>
        <dbReference type="ARBA" id="ARBA00023004"/>
    </source>
</evidence>
<accession>A0A395JPW1</accession>
<comment type="similarity">
    <text evidence="1">Belongs to the adrenodoxin/putidaredoxin family.</text>
</comment>
<dbReference type="InterPro" id="IPR018298">
    <property type="entry name" value="Adrenodoxin_Fe-S_BS"/>
</dbReference>
<reference evidence="8 9" key="1">
    <citation type="submission" date="2018-06" db="EMBL/GenBank/DDBJ databases">
        <title>Genomic Encyclopedia of Type Strains, Phase IV (KMG-IV): sequencing the most valuable type-strain genomes for metagenomic binning, comparative biology and taxonomic classification.</title>
        <authorList>
            <person name="Goeker M."/>
        </authorList>
    </citation>
    <scope>NUCLEOTIDE SEQUENCE [LARGE SCALE GENOMIC DNA]</scope>
    <source>
        <strain evidence="8 9">DSM 24032</strain>
    </source>
</reference>
<evidence type="ECO:0000256" key="1">
    <source>
        <dbReference type="ARBA" id="ARBA00010914"/>
    </source>
</evidence>
<keyword evidence="9" id="KW-1185">Reference proteome</keyword>
<dbReference type="CDD" id="cd00207">
    <property type="entry name" value="fer2"/>
    <property type="match status" value="1"/>
</dbReference>
<dbReference type="OrthoDB" id="9799640at2"/>
<dbReference type="PRINTS" id="PR00355">
    <property type="entry name" value="ADRENODOXIN"/>
</dbReference>
<dbReference type="FunCoup" id="A0A395JPW1">
    <property type="interactions" value="333"/>
</dbReference>
<dbReference type="PROSITE" id="PS00814">
    <property type="entry name" value="ADX"/>
    <property type="match status" value="1"/>
</dbReference>
<organism evidence="8 9">
    <name type="scientific">Arenicella xantha</name>
    <dbReference type="NCBI Taxonomy" id="644221"/>
    <lineage>
        <taxon>Bacteria</taxon>
        <taxon>Pseudomonadati</taxon>
        <taxon>Pseudomonadota</taxon>
        <taxon>Gammaproteobacteria</taxon>
        <taxon>Arenicellales</taxon>
        <taxon>Arenicellaceae</taxon>
        <taxon>Arenicella</taxon>
    </lineage>
</organism>
<feature type="domain" description="2Fe-2S ferredoxin-type" evidence="7">
    <location>
        <begin position="2"/>
        <end position="106"/>
    </location>
</feature>
<evidence type="ECO:0000256" key="6">
    <source>
        <dbReference type="ARBA" id="ARBA00034078"/>
    </source>
</evidence>
<evidence type="ECO:0000313" key="9">
    <source>
        <dbReference type="Proteomes" id="UP000253083"/>
    </source>
</evidence>
<dbReference type="PROSITE" id="PS51085">
    <property type="entry name" value="2FE2S_FER_2"/>
    <property type="match status" value="1"/>
</dbReference>
<dbReference type="GO" id="GO:0140647">
    <property type="term" value="P:P450-containing electron transport chain"/>
    <property type="evidence" value="ECO:0007669"/>
    <property type="project" value="InterPro"/>
</dbReference>
<dbReference type="InterPro" id="IPR036010">
    <property type="entry name" value="2Fe-2S_ferredoxin-like_sf"/>
</dbReference>
<dbReference type="InterPro" id="IPR001055">
    <property type="entry name" value="Adrenodoxin-like"/>
</dbReference>
<keyword evidence="2" id="KW-0001">2Fe-2S</keyword>
<dbReference type="Proteomes" id="UP000253083">
    <property type="component" value="Unassembled WGS sequence"/>
</dbReference>
<comment type="cofactor">
    <cofactor evidence="6">
        <name>[2Fe-2S] cluster</name>
        <dbReference type="ChEBI" id="CHEBI:190135"/>
    </cofactor>
</comment>
<proteinExistence type="inferred from homology"/>
<evidence type="ECO:0000313" key="8">
    <source>
        <dbReference type="EMBL" id="RBP53547.1"/>
    </source>
</evidence>
<dbReference type="PANTHER" id="PTHR23426:SF65">
    <property type="entry name" value="FERREDOXIN-2, MITOCHONDRIAL"/>
    <property type="match status" value="1"/>
</dbReference>
<dbReference type="GO" id="GO:0051537">
    <property type="term" value="F:2 iron, 2 sulfur cluster binding"/>
    <property type="evidence" value="ECO:0007669"/>
    <property type="project" value="UniProtKB-KW"/>
</dbReference>
<evidence type="ECO:0000256" key="2">
    <source>
        <dbReference type="ARBA" id="ARBA00022714"/>
    </source>
</evidence>
<protein>
    <submittedName>
        <fullName evidence="8">2Fe-2S ferredoxin</fullName>
    </submittedName>
</protein>
<dbReference type="InterPro" id="IPR001041">
    <property type="entry name" value="2Fe-2S_ferredoxin-type"/>
</dbReference>